<sequence>MMGLDDIRNFFCMEVREWKEFDRIKDTLVDVKNMLTNKVEQKTVNEFLMDSIDLYLHQRRSEYKKEQDTLLKRQRRGKRNDSQDVALIDSGNETESNNDDVIAGTLERNATDIYQYSWIHAVNTDRLFEAHDYLKTVSTSKTLPLANHISNLDGQSSESQPLTEQVLFV</sequence>
<evidence type="ECO:0000313" key="2">
    <source>
        <dbReference type="EMBL" id="ETO21332.1"/>
    </source>
</evidence>
<comment type="caution">
    <text evidence="2">The sequence shown here is derived from an EMBL/GenBank/DDBJ whole genome shotgun (WGS) entry which is preliminary data.</text>
</comment>
<dbReference type="AlphaFoldDB" id="X6N7Q2"/>
<accession>X6N7Q2</accession>
<dbReference type="Proteomes" id="UP000023152">
    <property type="component" value="Unassembled WGS sequence"/>
</dbReference>
<protein>
    <submittedName>
        <fullName evidence="2">Uncharacterized protein</fullName>
    </submittedName>
</protein>
<gene>
    <name evidence="2" type="ORF">RFI_15872</name>
</gene>
<name>X6N7Q2_RETFI</name>
<organism evidence="2 3">
    <name type="scientific">Reticulomyxa filosa</name>
    <dbReference type="NCBI Taxonomy" id="46433"/>
    <lineage>
        <taxon>Eukaryota</taxon>
        <taxon>Sar</taxon>
        <taxon>Rhizaria</taxon>
        <taxon>Retaria</taxon>
        <taxon>Foraminifera</taxon>
        <taxon>Monothalamids</taxon>
        <taxon>Reticulomyxidae</taxon>
        <taxon>Reticulomyxa</taxon>
    </lineage>
</organism>
<feature type="region of interest" description="Disordered" evidence="1">
    <location>
        <begin position="67"/>
        <end position="94"/>
    </location>
</feature>
<evidence type="ECO:0000256" key="1">
    <source>
        <dbReference type="SAM" id="MobiDB-lite"/>
    </source>
</evidence>
<proteinExistence type="predicted"/>
<dbReference type="EMBL" id="ASPP01011732">
    <property type="protein sequence ID" value="ETO21332.1"/>
    <property type="molecule type" value="Genomic_DNA"/>
</dbReference>
<keyword evidence="3" id="KW-1185">Reference proteome</keyword>
<reference evidence="2 3" key="1">
    <citation type="journal article" date="2013" name="Curr. Biol.">
        <title>The Genome of the Foraminiferan Reticulomyxa filosa.</title>
        <authorList>
            <person name="Glockner G."/>
            <person name="Hulsmann N."/>
            <person name="Schleicher M."/>
            <person name="Noegel A.A."/>
            <person name="Eichinger L."/>
            <person name="Gallinger C."/>
            <person name="Pawlowski J."/>
            <person name="Sierra R."/>
            <person name="Euteneuer U."/>
            <person name="Pillet L."/>
            <person name="Moustafa A."/>
            <person name="Platzer M."/>
            <person name="Groth M."/>
            <person name="Szafranski K."/>
            <person name="Schliwa M."/>
        </authorList>
    </citation>
    <scope>NUCLEOTIDE SEQUENCE [LARGE SCALE GENOMIC DNA]</scope>
</reference>
<evidence type="ECO:0000313" key="3">
    <source>
        <dbReference type="Proteomes" id="UP000023152"/>
    </source>
</evidence>